<name>A0ABT7A438_9ACTN</name>
<dbReference type="Proteomes" id="UP001214441">
    <property type="component" value="Unassembled WGS sequence"/>
</dbReference>
<protein>
    <submittedName>
        <fullName evidence="4">Phospholipase D-like domain-containing protein</fullName>
    </submittedName>
</protein>
<dbReference type="InterPro" id="IPR025202">
    <property type="entry name" value="PLD-like_dom"/>
</dbReference>
<proteinExistence type="predicted"/>
<feature type="signal peptide" evidence="2">
    <location>
        <begin position="1"/>
        <end position="24"/>
    </location>
</feature>
<dbReference type="Pfam" id="PF13091">
    <property type="entry name" value="PLDc_2"/>
    <property type="match status" value="2"/>
</dbReference>
<dbReference type="SUPFAM" id="SSF56024">
    <property type="entry name" value="Phospholipase D/nuclease"/>
    <property type="match status" value="2"/>
</dbReference>
<dbReference type="InterPro" id="IPR001736">
    <property type="entry name" value="PLipase_D/transphosphatidylase"/>
</dbReference>
<feature type="region of interest" description="Disordered" evidence="1">
    <location>
        <begin position="23"/>
        <end position="113"/>
    </location>
</feature>
<feature type="compositionally biased region" description="Low complexity" evidence="1">
    <location>
        <begin position="70"/>
        <end position="113"/>
    </location>
</feature>
<organism evidence="4 5">
    <name type="scientific">Streptomyces iconiensis</name>
    <dbReference type="NCBI Taxonomy" id="1384038"/>
    <lineage>
        <taxon>Bacteria</taxon>
        <taxon>Bacillati</taxon>
        <taxon>Actinomycetota</taxon>
        <taxon>Actinomycetes</taxon>
        <taxon>Kitasatosporales</taxon>
        <taxon>Streptomycetaceae</taxon>
        <taxon>Streptomyces</taxon>
    </lineage>
</organism>
<evidence type="ECO:0000256" key="1">
    <source>
        <dbReference type="SAM" id="MobiDB-lite"/>
    </source>
</evidence>
<evidence type="ECO:0000313" key="5">
    <source>
        <dbReference type="Proteomes" id="UP001214441"/>
    </source>
</evidence>
<feature type="compositionally biased region" description="Low complexity" evidence="1">
    <location>
        <begin position="42"/>
        <end position="58"/>
    </location>
</feature>
<sequence>MARARRTMPLTVLALCMLAMSASAAAGQAPGDETPSGEAGRGRTAAAPARPGETAPEGSATGGTVQGEDSAPAPSASPLSSPSPHSSPSSSTSLSSPSSSTSLSSPSSAAPTASPLVAEPVLNRPVFNDPGALADGGPSAQQSAVMDQLIGLVRATPAGGEINFVMFEFADGARSTAVKDALLEAHRRGVHVKVVLDSASPDVLAQLKRAFEAGTDRESWAVGCPAGRGCIARNYMHSKFATFSSVRVGGQEHKNVVFQTSSNLNDWYLYNSYNDAVTFSDARVYADYRTYFNDLRAMKSDPDYFWTSTTGATYRGMYYPRQQTDAKDPIANVLKLVKCSYQEGGTTRQTDVRIALTKFNKHRLAIARQLRALRDQGCWVDLVYPAKSESGTVSVDPEVLSALKPQPGREPIQITPCRFDPGNGQKVSLHTKVMMIDGRYDDDITPRVYTGSANFTHLENADDSAVRIAGRDNHTAYLSWFWNLRDTCKAKTPPGSR</sequence>
<reference evidence="4 5" key="1">
    <citation type="submission" date="2023-05" db="EMBL/GenBank/DDBJ databases">
        <title>Streptantibioticus silvisoli sp. nov., acidotolerant actinomycetes 1 from pine litter.</title>
        <authorList>
            <person name="Swiecimska M."/>
            <person name="Golinska P."/>
            <person name="Sangal V."/>
            <person name="Wachnowicz B."/>
            <person name="Goodfellow M."/>
        </authorList>
    </citation>
    <scope>NUCLEOTIDE SEQUENCE [LARGE SCALE GENOMIC DNA]</scope>
    <source>
        <strain evidence="4 5">DSM 42109</strain>
    </source>
</reference>
<evidence type="ECO:0000256" key="2">
    <source>
        <dbReference type="SAM" id="SignalP"/>
    </source>
</evidence>
<gene>
    <name evidence="4" type="ORF">NMN56_029700</name>
</gene>
<accession>A0ABT7A438</accession>
<feature type="domain" description="PLD phosphodiesterase" evidence="3">
    <location>
        <begin position="425"/>
        <end position="459"/>
    </location>
</feature>
<dbReference type="PROSITE" id="PS50035">
    <property type="entry name" value="PLD"/>
    <property type="match status" value="1"/>
</dbReference>
<feature type="chain" id="PRO_5046863107" evidence="2">
    <location>
        <begin position="25"/>
        <end position="497"/>
    </location>
</feature>
<dbReference type="EMBL" id="JANCPR020000035">
    <property type="protein sequence ID" value="MDJ1136051.1"/>
    <property type="molecule type" value="Genomic_DNA"/>
</dbReference>
<evidence type="ECO:0000259" key="3">
    <source>
        <dbReference type="PROSITE" id="PS50035"/>
    </source>
</evidence>
<evidence type="ECO:0000313" key="4">
    <source>
        <dbReference type="EMBL" id="MDJ1136051.1"/>
    </source>
</evidence>
<keyword evidence="5" id="KW-1185">Reference proteome</keyword>
<comment type="caution">
    <text evidence="4">The sequence shown here is derived from an EMBL/GenBank/DDBJ whole genome shotgun (WGS) entry which is preliminary data.</text>
</comment>
<keyword evidence="2" id="KW-0732">Signal</keyword>
<dbReference type="Gene3D" id="3.30.870.10">
    <property type="entry name" value="Endonuclease Chain A"/>
    <property type="match status" value="2"/>
</dbReference>